<feature type="region of interest" description="Disordered" evidence="1">
    <location>
        <begin position="342"/>
        <end position="410"/>
    </location>
</feature>
<evidence type="ECO:0000313" key="3">
    <source>
        <dbReference type="Proteomes" id="UP000001176"/>
    </source>
</evidence>
<dbReference type="AlphaFoldDB" id="A9H6U3"/>
<reference evidence="2 3" key="1">
    <citation type="journal article" date="2009" name="BMC Genomics">
        <title>Complete genome sequence of the sugarcane nitrogen-fixing endophyte Gluconacetobacter diazotrophicus Pal5.</title>
        <authorList>
            <person name="Bertalan M."/>
            <person name="Albano R."/>
            <person name="Padua V."/>
            <person name="Rouws L."/>
            <person name="Rojas C."/>
            <person name="Hemerly A."/>
            <person name="Teixeira K."/>
            <person name="Schwab S."/>
            <person name="Araujo J."/>
            <person name="Oliveira A."/>
            <person name="Franca L."/>
            <person name="Magalhaes V."/>
            <person name="Alqueres S."/>
            <person name="Cardoso A."/>
            <person name="Almeida W."/>
            <person name="Loureiro M.M."/>
            <person name="Nogueira E."/>
            <person name="Cidade D."/>
            <person name="Oliveira D."/>
            <person name="Simao T."/>
            <person name="Macedo J."/>
            <person name="Valadao A."/>
            <person name="Dreschsel M."/>
            <person name="Freitas F."/>
            <person name="Vidal M."/>
            <person name="Guedes H."/>
            <person name="Rodrigues E."/>
            <person name="Meneses C."/>
            <person name="Brioso P."/>
            <person name="Pozzer L."/>
            <person name="Figueiredo D."/>
            <person name="Montano H."/>
            <person name="Junior J."/>
            <person name="Filho G."/>
            <person name="Flores V."/>
            <person name="Ferreira B."/>
            <person name="Branco A."/>
            <person name="Gonzalez P."/>
            <person name="Guillobel H."/>
            <person name="Lemos M."/>
            <person name="Seibel L."/>
            <person name="Macedo J."/>
            <person name="Alves-Ferreira M."/>
            <person name="Sachetto-Martins G."/>
            <person name="Coelho A."/>
            <person name="Santos E."/>
            <person name="Amaral G."/>
            <person name="Neves A."/>
            <person name="Pacheco A.B."/>
            <person name="Carvalho D."/>
            <person name="Lery L."/>
            <person name="Bisch P."/>
            <person name="Rossle S.C."/>
            <person name="Urmenyi T."/>
            <person name="Kruger W.V."/>
            <person name="Martins O."/>
            <person name="Baldani J.I."/>
            <person name="Ferreira P.C."/>
        </authorList>
    </citation>
    <scope>NUCLEOTIDE SEQUENCE [LARGE SCALE GENOMIC DNA]</scope>
    <source>
        <strain evidence="3">ATCC 49037 / DSM 5601 / CCUG 37298 / CIP 103539 / LMG 7603 / PAl5</strain>
    </source>
</reference>
<feature type="compositionally biased region" description="Low complexity" evidence="1">
    <location>
        <begin position="352"/>
        <end position="363"/>
    </location>
</feature>
<feature type="region of interest" description="Disordered" evidence="1">
    <location>
        <begin position="440"/>
        <end position="479"/>
    </location>
</feature>
<sequence>MEWCGGSSCGIASVSISLKVPHDRILGRHPTRGHCLGITGRPFAGCIAQRPMDRVLQHRHPAIGRRFHPLAVPDGAQRMADIARQFPHPLERKDPAGDGSAGEGRMFRCRQFAAQPDFLVLDLPCHPADRRGVQHQLSLGIDRVIDLLCLCLQILPLPDHRVALLTPERLHIGRVRITTDRIQPLSDTLARRGDLGIALREGGRKMAGNMLLHRLAIVHRLIGTPDLVPGGLCRALRIGCLVVALAVQRIQPRPHEIPHGIPGIGRCQPIQCVADRGVVPGLSIRERGPSVIQAAQLALIGQGSRVSGHLSRRRHRAGQRAGLLGNRVGQFRRRLPRLGGIFPRGGLHHPRAGGARRAIGPGADRQPSRGVNDRLPARERRSLHRQSPGIGNGAPHAMRCSDTASPRTDAGGLPDHFRCWAPDRGFGDCLVGHMTTGHPGRAGDSIAQRPSHAGPGPEQCGARRRPREVPRHRRAACRR</sequence>
<feature type="compositionally biased region" description="Basic residues" evidence="1">
    <location>
        <begin position="462"/>
        <end position="479"/>
    </location>
</feature>
<dbReference type="Proteomes" id="UP000001176">
    <property type="component" value="Chromosome"/>
</dbReference>
<gene>
    <name evidence="2" type="ordered locus">GDI3606</name>
</gene>
<name>A9H6U3_GLUDA</name>
<feature type="compositionally biased region" description="Basic and acidic residues" evidence="1">
    <location>
        <begin position="371"/>
        <end position="380"/>
    </location>
</feature>
<dbReference type="EMBL" id="AM889285">
    <property type="protein sequence ID" value="CAP57549.1"/>
    <property type="molecule type" value="Genomic_DNA"/>
</dbReference>
<accession>A9H6U3</accession>
<dbReference type="KEGG" id="gdi:GDI3606"/>
<keyword evidence="3" id="KW-1185">Reference proteome</keyword>
<proteinExistence type="predicted"/>
<evidence type="ECO:0000313" key="2">
    <source>
        <dbReference type="EMBL" id="CAP57549.1"/>
    </source>
</evidence>
<organism evidence="2 3">
    <name type="scientific">Gluconacetobacter diazotrophicus (strain ATCC 49037 / DSM 5601 / CCUG 37298 / CIP 103539 / LMG 7603 / PAl5)</name>
    <dbReference type="NCBI Taxonomy" id="272568"/>
    <lineage>
        <taxon>Bacteria</taxon>
        <taxon>Pseudomonadati</taxon>
        <taxon>Pseudomonadota</taxon>
        <taxon>Alphaproteobacteria</taxon>
        <taxon>Acetobacterales</taxon>
        <taxon>Acetobacteraceae</taxon>
        <taxon>Gluconacetobacter</taxon>
    </lineage>
</organism>
<evidence type="ECO:0000256" key="1">
    <source>
        <dbReference type="SAM" id="MobiDB-lite"/>
    </source>
</evidence>
<protein>
    <submittedName>
        <fullName evidence="2">Uncharacterized protein</fullName>
    </submittedName>
</protein>